<dbReference type="AlphaFoldDB" id="A0A5B6WSB4"/>
<name>A0A5B6WSB4_9ROSI</name>
<accession>A0A5B6WSB4</accession>
<evidence type="ECO:0000313" key="3">
    <source>
        <dbReference type="Proteomes" id="UP000325315"/>
    </source>
</evidence>
<dbReference type="Pfam" id="PF24626">
    <property type="entry name" value="SH3_Tf2-1"/>
    <property type="match status" value="1"/>
</dbReference>
<dbReference type="InterPro" id="IPR036397">
    <property type="entry name" value="RNaseH_sf"/>
</dbReference>
<reference evidence="3" key="1">
    <citation type="journal article" date="2019" name="Plant Biotechnol. J.">
        <title>Genome sequencing of the Australian wild diploid species Gossypium australe highlights disease resistance and delayed gland morphogenesis.</title>
        <authorList>
            <person name="Cai Y."/>
            <person name="Cai X."/>
            <person name="Wang Q."/>
            <person name="Wang P."/>
            <person name="Zhang Y."/>
            <person name="Cai C."/>
            <person name="Xu Y."/>
            <person name="Wang K."/>
            <person name="Zhou Z."/>
            <person name="Wang C."/>
            <person name="Geng S."/>
            <person name="Li B."/>
            <person name="Dong Q."/>
            <person name="Hou Y."/>
            <person name="Wang H."/>
            <person name="Ai P."/>
            <person name="Liu Z."/>
            <person name="Yi F."/>
            <person name="Sun M."/>
            <person name="An G."/>
            <person name="Cheng J."/>
            <person name="Zhang Y."/>
            <person name="Shi Q."/>
            <person name="Xie Y."/>
            <person name="Shi X."/>
            <person name="Chang Y."/>
            <person name="Huang F."/>
            <person name="Chen Y."/>
            <person name="Hong S."/>
            <person name="Mi L."/>
            <person name="Sun Q."/>
            <person name="Zhang L."/>
            <person name="Zhou B."/>
            <person name="Peng R."/>
            <person name="Zhang X."/>
            <person name="Liu F."/>
        </authorList>
    </citation>
    <scope>NUCLEOTIDE SEQUENCE [LARGE SCALE GENOMIC DNA]</scope>
    <source>
        <strain evidence="3">cv. PA1801</strain>
    </source>
</reference>
<dbReference type="EMBL" id="SMMG02000002">
    <property type="protein sequence ID" value="KAA3483787.1"/>
    <property type="molecule type" value="Genomic_DNA"/>
</dbReference>
<dbReference type="PANTHER" id="PTHR46148">
    <property type="entry name" value="CHROMO DOMAIN-CONTAINING PROTEIN"/>
    <property type="match status" value="1"/>
</dbReference>
<evidence type="ECO:0000259" key="1">
    <source>
        <dbReference type="Pfam" id="PF24626"/>
    </source>
</evidence>
<dbReference type="GO" id="GO:0003676">
    <property type="term" value="F:nucleic acid binding"/>
    <property type="evidence" value="ECO:0007669"/>
    <property type="project" value="InterPro"/>
</dbReference>
<sequence>MPSWNSNIHSFRSKPKFHIEILGTAIRIIGNKVTIQCAQSCVIDFGLNWERYLPLLEFVYNDSQHASLRMSPFEALYGRRCKSPTYWMELSERKMVGPHLVRETKEKKNIIRFGQKGKLTPHFIGPYEILEQVSSVAYRFALPSELPKIHNVFHVSMLRRYRSNLDHVVQVKELQVERNLSYKEEPILILAKEVKEMINKAIPLVKEENLLKRICQRIVDSLACETGPIVQLVAGSSLAQTELAAVELARGAMRVSYLGWHHRTRRCQQQL</sequence>
<dbReference type="PANTHER" id="PTHR46148:SF44">
    <property type="entry name" value="GAG-POL POLYPROTEIN"/>
    <property type="match status" value="1"/>
</dbReference>
<dbReference type="Proteomes" id="UP000325315">
    <property type="component" value="Unassembled WGS sequence"/>
</dbReference>
<comment type="caution">
    <text evidence="2">The sequence shown here is derived from an EMBL/GenBank/DDBJ whole genome shotgun (WGS) entry which is preliminary data.</text>
</comment>
<feature type="domain" description="Tf2-1-like SH3-like" evidence="1">
    <location>
        <begin position="110"/>
        <end position="162"/>
    </location>
</feature>
<dbReference type="OrthoDB" id="1909122at2759"/>
<dbReference type="InterPro" id="IPR056924">
    <property type="entry name" value="SH3_Tf2-1"/>
</dbReference>
<evidence type="ECO:0000313" key="2">
    <source>
        <dbReference type="EMBL" id="KAA3483787.1"/>
    </source>
</evidence>
<organism evidence="2 3">
    <name type="scientific">Gossypium australe</name>
    <dbReference type="NCBI Taxonomy" id="47621"/>
    <lineage>
        <taxon>Eukaryota</taxon>
        <taxon>Viridiplantae</taxon>
        <taxon>Streptophyta</taxon>
        <taxon>Embryophyta</taxon>
        <taxon>Tracheophyta</taxon>
        <taxon>Spermatophyta</taxon>
        <taxon>Magnoliopsida</taxon>
        <taxon>eudicotyledons</taxon>
        <taxon>Gunneridae</taxon>
        <taxon>Pentapetalae</taxon>
        <taxon>rosids</taxon>
        <taxon>malvids</taxon>
        <taxon>Malvales</taxon>
        <taxon>Malvaceae</taxon>
        <taxon>Malvoideae</taxon>
        <taxon>Gossypium</taxon>
    </lineage>
</organism>
<gene>
    <name evidence="2" type="ORF">EPI10_005928</name>
</gene>
<proteinExistence type="predicted"/>
<protein>
    <submittedName>
        <fullName evidence="2">DNA/RNA polymerases superfamily protein</fullName>
    </submittedName>
</protein>
<keyword evidence="3" id="KW-1185">Reference proteome</keyword>
<dbReference type="Gene3D" id="3.30.420.10">
    <property type="entry name" value="Ribonuclease H-like superfamily/Ribonuclease H"/>
    <property type="match status" value="1"/>
</dbReference>